<feature type="region of interest" description="Disordered" evidence="1">
    <location>
        <begin position="26"/>
        <end position="66"/>
    </location>
</feature>
<comment type="caution">
    <text evidence="2">The sequence shown here is derived from an EMBL/GenBank/DDBJ whole genome shotgun (WGS) entry which is preliminary data.</text>
</comment>
<name>A0A1Y2CKA9_9FUNG</name>
<dbReference type="EMBL" id="MCGO01000014">
    <property type="protein sequence ID" value="ORY47449.1"/>
    <property type="molecule type" value="Genomic_DNA"/>
</dbReference>
<reference evidence="2 3" key="1">
    <citation type="submission" date="2016-07" db="EMBL/GenBank/DDBJ databases">
        <title>Pervasive Adenine N6-methylation of Active Genes in Fungi.</title>
        <authorList>
            <consortium name="DOE Joint Genome Institute"/>
            <person name="Mondo S.J."/>
            <person name="Dannebaum R.O."/>
            <person name="Kuo R.C."/>
            <person name="Labutti K."/>
            <person name="Haridas S."/>
            <person name="Kuo A."/>
            <person name="Salamov A."/>
            <person name="Ahrendt S.R."/>
            <person name="Lipzen A."/>
            <person name="Sullivan W."/>
            <person name="Andreopoulos W.B."/>
            <person name="Clum A."/>
            <person name="Lindquist E."/>
            <person name="Daum C."/>
            <person name="Ramamoorthy G.K."/>
            <person name="Gryganskyi A."/>
            <person name="Culley D."/>
            <person name="Magnuson J.K."/>
            <person name="James T.Y."/>
            <person name="O'Malley M.A."/>
            <person name="Stajich J.E."/>
            <person name="Spatafora J.W."/>
            <person name="Visel A."/>
            <person name="Grigoriev I.V."/>
        </authorList>
    </citation>
    <scope>NUCLEOTIDE SEQUENCE [LARGE SCALE GENOMIC DNA]</scope>
    <source>
        <strain evidence="2 3">JEL800</strain>
    </source>
</reference>
<keyword evidence="3" id="KW-1185">Reference proteome</keyword>
<accession>A0A1Y2CKA9</accession>
<evidence type="ECO:0000256" key="1">
    <source>
        <dbReference type="SAM" id="MobiDB-lite"/>
    </source>
</evidence>
<dbReference type="AlphaFoldDB" id="A0A1Y2CKA9"/>
<gene>
    <name evidence="2" type="ORF">BCR33DRAFT_715164</name>
</gene>
<organism evidence="2 3">
    <name type="scientific">Rhizoclosmatium globosum</name>
    <dbReference type="NCBI Taxonomy" id="329046"/>
    <lineage>
        <taxon>Eukaryota</taxon>
        <taxon>Fungi</taxon>
        <taxon>Fungi incertae sedis</taxon>
        <taxon>Chytridiomycota</taxon>
        <taxon>Chytridiomycota incertae sedis</taxon>
        <taxon>Chytridiomycetes</taxon>
        <taxon>Chytridiales</taxon>
        <taxon>Chytriomycetaceae</taxon>
        <taxon>Rhizoclosmatium</taxon>
    </lineage>
</organism>
<sequence>MSQYSVCQVQRSPLRISLELTASDVRNTSEKRQRIRRSSSLSSSGVEDVQRLDPGSPSFASPVPPLSNTSMNVRVRTCTGCRRKLDCLSYNQHGLVISSSSGRYHWPCVPDPVLKTVKNEQNLTGFKQLSAAAQFIVSRALVRGSVNIQPTFSTTQNASISSPITLPRFLYQAPIQDPSDDLPPLPDILLFHTPICSTKTTNQRILQRKKLLSHIKSRPVFSSENEDSMDASYLSDASTISDISDSSAIDSGLSECEYFSSSEDESKNSGCIDLNEPFKRTTFMRSVKRLEKLMNRVKEEESGSRYRRLVRRRERTHGKVRVPIISGLDSSKTDSDISACEYVSSAEENENDEARYNSEGLNDENSFVVSLENSEIQKDVTTEDEGAIRKRRMTHELPVPTMSFLNISIMADSDISECEYYASSEEDEHHGKSSMIYTYVPSVSGADSDLLESEVEKNVEVVFNPSPRSNVEQSNVIMQKNLWRDVVIEDERRPITPESESELSECEYVSSSADEETECKIRTQLKVHSINLSRDERSSVRQRQQYFTPDESPELEVSNASLDESDISECEYVSSSEEDCVSVEKLKENAGVNVKRRKAYVPARLVIELKQPARTTRRLRQQETTPDESPVLSRPGFDSDISAKDGYTFERFLTGDTNAVKRRKTVNKIAPKIEERVVRSSRRLNAESNR</sequence>
<evidence type="ECO:0000313" key="3">
    <source>
        <dbReference type="Proteomes" id="UP000193642"/>
    </source>
</evidence>
<feature type="region of interest" description="Disordered" evidence="1">
    <location>
        <begin position="534"/>
        <end position="561"/>
    </location>
</feature>
<evidence type="ECO:0000313" key="2">
    <source>
        <dbReference type="EMBL" id="ORY47449.1"/>
    </source>
</evidence>
<dbReference type="Proteomes" id="UP000193642">
    <property type="component" value="Unassembled WGS sequence"/>
</dbReference>
<protein>
    <submittedName>
        <fullName evidence="2">Uncharacterized protein</fullName>
    </submittedName>
</protein>
<dbReference type="OrthoDB" id="10340134at2759"/>
<proteinExistence type="predicted"/>
<feature type="region of interest" description="Disordered" evidence="1">
    <location>
        <begin position="614"/>
        <end position="639"/>
    </location>
</feature>